<gene>
    <name evidence="2" type="ORF">ciss_06470</name>
</gene>
<keyword evidence="3" id="KW-1185">Reference proteome</keyword>
<keyword evidence="1" id="KW-1133">Transmembrane helix</keyword>
<dbReference type="STRING" id="661089.ciss_06470"/>
<proteinExistence type="predicted"/>
<dbReference type="AlphaFoldDB" id="A0A1L8D0P4"/>
<feature type="transmembrane region" description="Helical" evidence="1">
    <location>
        <begin position="120"/>
        <end position="138"/>
    </location>
</feature>
<accession>A0A1L8D0P4</accession>
<evidence type="ECO:0000313" key="3">
    <source>
        <dbReference type="Proteomes" id="UP000187338"/>
    </source>
</evidence>
<comment type="caution">
    <text evidence="2">The sequence shown here is derived from an EMBL/GenBank/DDBJ whole genome shotgun (WGS) entry which is preliminary data.</text>
</comment>
<sequence>MESKVLELLKQDKIVFKASEKILLKPLNSLTREERRKYFQEIEPELKALRKELQNLFKVNPAIREKYLNAVVSEVLDNKGVINTLNSTVIKALGSFDFYRLLNAKAREKNIKLVLLTNNYTFIVWLLIFFVLFFYILITRR</sequence>
<keyword evidence="1" id="KW-0812">Transmembrane</keyword>
<protein>
    <submittedName>
        <fullName evidence="2">Uncharacterized protein</fullName>
    </submittedName>
</protein>
<reference evidence="3" key="1">
    <citation type="submission" date="2016-12" db="EMBL/GenBank/DDBJ databases">
        <title>Draft Genome Sequences od Carboxydothermus pertinax and islandicus, Hydrogenogenic Carboxydotrophic Bacteria.</title>
        <authorList>
            <person name="Fukuyama Y."/>
            <person name="Ohmae K."/>
            <person name="Yoneda Y."/>
            <person name="Yoshida T."/>
            <person name="Sako Y."/>
        </authorList>
    </citation>
    <scope>NUCLEOTIDE SEQUENCE [LARGE SCALE GENOMIC DNA]</scope>
    <source>
        <strain evidence="3">SET</strain>
    </source>
</reference>
<dbReference type="OrthoDB" id="1806880at2"/>
<evidence type="ECO:0000313" key="2">
    <source>
        <dbReference type="EMBL" id="GAV24714.1"/>
    </source>
</evidence>
<name>A0A1L8D0P4_9THEO</name>
<organism evidence="2 3">
    <name type="scientific">Carboxydothermus islandicus</name>
    <dbReference type="NCBI Taxonomy" id="661089"/>
    <lineage>
        <taxon>Bacteria</taxon>
        <taxon>Bacillati</taxon>
        <taxon>Bacillota</taxon>
        <taxon>Clostridia</taxon>
        <taxon>Thermoanaerobacterales</taxon>
        <taxon>Thermoanaerobacteraceae</taxon>
        <taxon>Carboxydothermus</taxon>
    </lineage>
</organism>
<dbReference type="Proteomes" id="UP000187338">
    <property type="component" value="Unassembled WGS sequence"/>
</dbReference>
<keyword evidence="1" id="KW-0472">Membrane</keyword>
<evidence type="ECO:0000256" key="1">
    <source>
        <dbReference type="SAM" id="Phobius"/>
    </source>
</evidence>
<dbReference type="EMBL" id="BDJL01000016">
    <property type="protein sequence ID" value="GAV24714.1"/>
    <property type="molecule type" value="Genomic_DNA"/>
</dbReference>
<dbReference type="RefSeq" id="WP_075864896.1">
    <property type="nucleotide sequence ID" value="NZ_BDJL01000016.1"/>
</dbReference>